<accession>I4APW2</accession>
<dbReference type="AlphaFoldDB" id="I4APW2"/>
<dbReference type="Proteomes" id="UP000006054">
    <property type="component" value="Chromosome"/>
</dbReference>
<reference evidence="2" key="1">
    <citation type="submission" date="2012-06" db="EMBL/GenBank/DDBJ databases">
        <title>The complete genome of Flexibacter litoralis DSM 6794.</title>
        <authorList>
            <person name="Lucas S."/>
            <person name="Copeland A."/>
            <person name="Lapidus A."/>
            <person name="Glavina del Rio T."/>
            <person name="Dalin E."/>
            <person name="Tice H."/>
            <person name="Bruce D."/>
            <person name="Goodwin L."/>
            <person name="Pitluck S."/>
            <person name="Peters L."/>
            <person name="Ovchinnikova G."/>
            <person name="Lu M."/>
            <person name="Kyrpides N."/>
            <person name="Mavromatis K."/>
            <person name="Ivanova N."/>
            <person name="Brettin T."/>
            <person name="Detter J.C."/>
            <person name="Han C."/>
            <person name="Larimer F."/>
            <person name="Land M."/>
            <person name="Hauser L."/>
            <person name="Markowitz V."/>
            <person name="Cheng J.-F."/>
            <person name="Hugenholtz P."/>
            <person name="Woyke T."/>
            <person name="Wu D."/>
            <person name="Spring S."/>
            <person name="Lang E."/>
            <person name="Kopitz M."/>
            <person name="Brambilla E."/>
            <person name="Klenk H.-P."/>
            <person name="Eisen J.A."/>
        </authorList>
    </citation>
    <scope>NUCLEOTIDE SEQUENCE [LARGE SCALE GENOMIC DNA]</scope>
    <source>
        <strain evidence="2">ATCC 23117 / DSM 6794 / NBRC 15988 / NCIMB 1366 / Sio-4</strain>
    </source>
</reference>
<dbReference type="OrthoDB" id="982915at2"/>
<keyword evidence="2" id="KW-1185">Reference proteome</keyword>
<name>I4APW2_BERLS</name>
<sequence precursor="true">MNVIFKRFYSLTIIAILAISLTSCFDLKEEVTINSDGSGSFIQTIDMGNNPMMQMALSMQSDSAKNEKKGMNKMDSTLEKTKAKLSKVEGISNVKTASATEGMKYTVMYDFADIDALNRALNAAKDEKEGEVKVMQKQYSFKKGELTRTNSFSMGGNDLDMSAIMGGKKGEDDKEQTEEEKKQTQQMMQMFFGDANYTYIVHVPNKVKSYSNKKNTTVSEDGKTLTMTIPLLDLMNEEKKVNAGNAVKFK</sequence>
<evidence type="ECO:0000313" key="2">
    <source>
        <dbReference type="Proteomes" id="UP000006054"/>
    </source>
</evidence>
<proteinExistence type="predicted"/>
<dbReference type="HOGENOM" id="CLU_1203401_0_0_10"/>
<dbReference type="EMBL" id="CP003345">
    <property type="protein sequence ID" value="AFM05997.1"/>
    <property type="molecule type" value="Genomic_DNA"/>
</dbReference>
<protein>
    <submittedName>
        <fullName evidence="1">Uncharacterized protein</fullName>
    </submittedName>
</protein>
<dbReference type="KEGG" id="fli:Fleli_3683"/>
<gene>
    <name evidence="1" type="ordered locus">Fleli_3683</name>
</gene>
<dbReference type="PROSITE" id="PS51257">
    <property type="entry name" value="PROKAR_LIPOPROTEIN"/>
    <property type="match status" value="1"/>
</dbReference>
<organism evidence="1 2">
    <name type="scientific">Bernardetia litoralis (strain ATCC 23117 / DSM 6794 / NBRC 15988 / NCIMB 1366 / Fx l1 / Sio-4)</name>
    <name type="common">Flexibacter litoralis</name>
    <dbReference type="NCBI Taxonomy" id="880071"/>
    <lineage>
        <taxon>Bacteria</taxon>
        <taxon>Pseudomonadati</taxon>
        <taxon>Bacteroidota</taxon>
        <taxon>Cytophagia</taxon>
        <taxon>Cytophagales</taxon>
        <taxon>Bernardetiaceae</taxon>
        <taxon>Bernardetia</taxon>
    </lineage>
</organism>
<dbReference type="RefSeq" id="WP_014799421.1">
    <property type="nucleotide sequence ID" value="NC_018018.1"/>
</dbReference>
<evidence type="ECO:0000313" key="1">
    <source>
        <dbReference type="EMBL" id="AFM05997.1"/>
    </source>
</evidence>